<dbReference type="AlphaFoldDB" id="A0A8J7YQL1"/>
<organism evidence="1 2">
    <name type="scientific">Haloarcula salinisoli</name>
    <dbReference type="NCBI Taxonomy" id="2487746"/>
    <lineage>
        <taxon>Archaea</taxon>
        <taxon>Methanobacteriati</taxon>
        <taxon>Methanobacteriota</taxon>
        <taxon>Stenosarchaea group</taxon>
        <taxon>Halobacteria</taxon>
        <taxon>Halobacteriales</taxon>
        <taxon>Haloarculaceae</taxon>
        <taxon>Haloarcula</taxon>
    </lineage>
</organism>
<evidence type="ECO:0000313" key="2">
    <source>
        <dbReference type="Proteomes" id="UP000783863"/>
    </source>
</evidence>
<dbReference type="Proteomes" id="UP000783863">
    <property type="component" value="Unassembled WGS sequence"/>
</dbReference>
<evidence type="ECO:0000313" key="1">
    <source>
        <dbReference type="EMBL" id="MBX0306066.1"/>
    </source>
</evidence>
<gene>
    <name evidence="1" type="ORF">EGD98_20700</name>
</gene>
<dbReference type="EMBL" id="RKLQ01000008">
    <property type="protein sequence ID" value="MBX0306066.1"/>
    <property type="molecule type" value="Genomic_DNA"/>
</dbReference>
<reference evidence="1" key="1">
    <citation type="submission" date="2021-06" db="EMBL/GenBank/DDBJ databases">
        <title>Halomicroarcula sp. F24A a new haloarchaeum isolated from saline soil.</title>
        <authorList>
            <person name="Duran-Viseras A."/>
            <person name="Sanchez-Porro C."/>
            <person name="Ventosa A."/>
        </authorList>
    </citation>
    <scope>NUCLEOTIDE SEQUENCE</scope>
    <source>
        <strain evidence="1">F24A</strain>
    </source>
</reference>
<accession>A0A8J7YQL1</accession>
<comment type="caution">
    <text evidence="1">The sequence shown here is derived from an EMBL/GenBank/DDBJ whole genome shotgun (WGS) entry which is preliminary data.</text>
</comment>
<protein>
    <submittedName>
        <fullName evidence="1">Uncharacterized protein</fullName>
    </submittedName>
</protein>
<name>A0A8J7YQL1_9EURY</name>
<keyword evidence="2" id="KW-1185">Reference proteome</keyword>
<dbReference type="RefSeq" id="WP_220590262.1">
    <property type="nucleotide sequence ID" value="NZ_RKLQ01000008.1"/>
</dbReference>
<sequence>MSVAGDDHGEIRPEPPKTFYEGVVDLPGYGDAPNRCRAMTPVGFCEEGHTVLGRSSCGTRYCPDHWRDWCEDAVVNMVAQLAAYRYAQEMGPGKRLCHVVASPPQDRRYSARSLWETRSEAYDALEAAGVRGGATVTHPYRTNERGDLLYQTAKENGDLADGTGKWRFLREVSEDFEDLTRYIEAAPHYHALAAVEDVDGEAAPGGWVVKRIRTFDAFHPRDQKAYRDMAATAYYTLTHGANQQGRSTTTYFGEVHSFTPSEELTATMWERIQMEAEKAVKEIEPDEPVAAEEGEGISAGPDECPHDGCGSEVIDVYYLREYLEDDEWASKVKAAGRGRERWLRLKGLLYWWDEGGDRPPPSVQGNEKKLRNWLEVKGESVTPESRQVGLSAAVMGD</sequence>
<proteinExistence type="predicted"/>